<dbReference type="InterPro" id="IPR006058">
    <property type="entry name" value="2Fe2S_fd_BS"/>
</dbReference>
<dbReference type="GO" id="GO:0009055">
    <property type="term" value="F:electron transfer activity"/>
    <property type="evidence" value="ECO:0007669"/>
    <property type="project" value="InterPro"/>
</dbReference>
<evidence type="ECO:0000313" key="21">
    <source>
        <dbReference type="Proteomes" id="UP001255856"/>
    </source>
</evidence>
<dbReference type="Gene3D" id="1.10.1060.10">
    <property type="entry name" value="Alpha-helical ferredoxin"/>
    <property type="match status" value="1"/>
</dbReference>
<dbReference type="InterPro" id="IPR012675">
    <property type="entry name" value="Beta-grasp_dom_sf"/>
</dbReference>
<evidence type="ECO:0000256" key="4">
    <source>
        <dbReference type="ARBA" id="ARBA00009433"/>
    </source>
</evidence>
<gene>
    <name evidence="20" type="ORF">QBZ16_001595</name>
</gene>
<keyword evidence="7 17" id="KW-0004">4Fe-4S</keyword>
<keyword evidence="8" id="KW-0816">Tricarboxylic acid cycle</keyword>
<comment type="cofactor">
    <cofactor evidence="17">
        <name>[4Fe-4S] cluster</name>
        <dbReference type="ChEBI" id="CHEBI:49883"/>
    </cofactor>
    <text evidence="17">Binds 1 [4Fe-4S] cluster.</text>
</comment>
<dbReference type="InterPro" id="IPR004489">
    <property type="entry name" value="Succ_DH/fum_Rdtase_Fe-S"/>
</dbReference>
<protein>
    <recommendedName>
        <fullName evidence="17">Succinate dehydrogenase [ubiquinone] iron-sulfur subunit, mitochondrial</fullName>
        <ecNumber evidence="17">1.3.5.1</ecNumber>
    </recommendedName>
</protein>
<evidence type="ECO:0000256" key="17">
    <source>
        <dbReference type="RuleBase" id="RU361237"/>
    </source>
</evidence>
<keyword evidence="17" id="KW-0999">Mitochondrion inner membrane</keyword>
<dbReference type="GO" id="GO:0022904">
    <property type="term" value="P:respiratory electron transport chain"/>
    <property type="evidence" value="ECO:0007669"/>
    <property type="project" value="TreeGrafter"/>
</dbReference>
<dbReference type="Gene3D" id="3.10.20.30">
    <property type="match status" value="1"/>
</dbReference>
<dbReference type="PROSITE" id="PS51379">
    <property type="entry name" value="4FE4S_FER_2"/>
    <property type="match status" value="1"/>
</dbReference>
<evidence type="ECO:0000256" key="5">
    <source>
        <dbReference type="ARBA" id="ARBA00011313"/>
    </source>
</evidence>
<dbReference type="SUPFAM" id="SSF46548">
    <property type="entry name" value="alpha-helical ferredoxin"/>
    <property type="match status" value="1"/>
</dbReference>
<evidence type="ECO:0000256" key="6">
    <source>
        <dbReference type="ARBA" id="ARBA00022448"/>
    </source>
</evidence>
<comment type="caution">
    <text evidence="20">The sequence shown here is derived from an EMBL/GenBank/DDBJ whole genome shotgun (WGS) entry which is preliminary data.</text>
</comment>
<dbReference type="GO" id="GO:0045273">
    <property type="term" value="C:respiratory chain complex II (succinate dehydrogenase)"/>
    <property type="evidence" value="ECO:0007669"/>
    <property type="project" value="UniProtKB-ARBA"/>
</dbReference>
<keyword evidence="6" id="KW-0813">Transport</keyword>
<comment type="function">
    <text evidence="1 17">Iron-sulfur protein (IP) subunit of succinate dehydrogenase (SDH) that is involved in complex II of the mitochondrial electron transport chain and is responsible for transferring electrons from succinate to ubiquinone (coenzyme Q).</text>
</comment>
<dbReference type="NCBIfam" id="TIGR00384">
    <property type="entry name" value="dhsB"/>
    <property type="match status" value="1"/>
</dbReference>
<evidence type="ECO:0000256" key="13">
    <source>
        <dbReference type="ARBA" id="ARBA00023004"/>
    </source>
</evidence>
<evidence type="ECO:0000313" key="20">
    <source>
        <dbReference type="EMBL" id="KAK2075854.1"/>
    </source>
</evidence>
<dbReference type="GO" id="GO:0051539">
    <property type="term" value="F:4 iron, 4 sulfur cluster binding"/>
    <property type="evidence" value="ECO:0007669"/>
    <property type="project" value="UniProtKB-KW"/>
</dbReference>
<dbReference type="PROSITE" id="PS00198">
    <property type="entry name" value="4FE4S_FER_1"/>
    <property type="match status" value="1"/>
</dbReference>
<dbReference type="InterPro" id="IPR017900">
    <property type="entry name" value="4Fe4S_Fe_S_CS"/>
</dbReference>
<evidence type="ECO:0000256" key="10">
    <source>
        <dbReference type="ARBA" id="ARBA00022723"/>
    </source>
</evidence>
<dbReference type="PANTHER" id="PTHR11921">
    <property type="entry name" value="SUCCINATE DEHYDROGENASE IRON-SULFUR PROTEIN"/>
    <property type="match status" value="1"/>
</dbReference>
<dbReference type="PROSITE" id="PS00197">
    <property type="entry name" value="2FE2S_FER_1"/>
    <property type="match status" value="1"/>
</dbReference>
<keyword evidence="14 17" id="KW-0411">Iron-sulfur</keyword>
<evidence type="ECO:0000256" key="8">
    <source>
        <dbReference type="ARBA" id="ARBA00022532"/>
    </source>
</evidence>
<dbReference type="PANTHER" id="PTHR11921:SF29">
    <property type="entry name" value="SUCCINATE DEHYDROGENASE [UBIQUINONE] IRON-SULFUR SUBUNIT, MITOCHONDRIAL"/>
    <property type="match status" value="1"/>
</dbReference>
<dbReference type="GO" id="GO:0005743">
    <property type="term" value="C:mitochondrial inner membrane"/>
    <property type="evidence" value="ECO:0007669"/>
    <property type="project" value="UniProtKB-SubCell"/>
</dbReference>
<dbReference type="SUPFAM" id="SSF54292">
    <property type="entry name" value="2Fe-2S ferredoxin-like"/>
    <property type="match status" value="1"/>
</dbReference>
<dbReference type="InterPro" id="IPR050573">
    <property type="entry name" value="SDH/FRD_Iron-Sulfur"/>
</dbReference>
<feature type="domain" description="4Fe-4S ferredoxin-type" evidence="19">
    <location>
        <begin position="182"/>
        <end position="212"/>
    </location>
</feature>
<keyword evidence="21" id="KW-1185">Reference proteome</keyword>
<comment type="pathway">
    <text evidence="3 17">Carbohydrate metabolism; tricarboxylic acid cycle; fumarate from succinate (eukaryal route): step 1/1.</text>
</comment>
<dbReference type="PROSITE" id="PS51085">
    <property type="entry name" value="2FE2S_FER_2"/>
    <property type="match status" value="1"/>
</dbReference>
<evidence type="ECO:0000256" key="14">
    <source>
        <dbReference type="ARBA" id="ARBA00023014"/>
    </source>
</evidence>
<dbReference type="EC" id="1.3.5.1" evidence="17"/>
<dbReference type="FunFam" id="1.10.1060.10:FF:000001">
    <property type="entry name" value="Succinate dehydrogenase iron-sulfur subunit SdhB"/>
    <property type="match status" value="1"/>
</dbReference>
<reference evidence="20" key="1">
    <citation type="submission" date="2021-01" db="EMBL/GenBank/DDBJ databases">
        <authorList>
            <person name="Eckstrom K.M.E."/>
        </authorList>
    </citation>
    <scope>NUCLEOTIDE SEQUENCE</scope>
    <source>
        <strain evidence="20">UVCC 0001</strain>
    </source>
</reference>
<dbReference type="GO" id="GO:0051538">
    <property type="term" value="F:3 iron, 4 sulfur cluster binding"/>
    <property type="evidence" value="ECO:0007669"/>
    <property type="project" value="UniProtKB-KW"/>
</dbReference>
<accession>A0AAD9MG09</accession>
<dbReference type="Pfam" id="PF13085">
    <property type="entry name" value="Fer2_3"/>
    <property type="match status" value="1"/>
</dbReference>
<comment type="subcellular location">
    <subcellularLocation>
        <location evidence="2 17">Mitochondrion inner membrane</location>
        <topology evidence="2 17">Peripheral membrane protein</topology>
        <orientation evidence="2 17">Matrix side</orientation>
    </subcellularLocation>
</comment>
<evidence type="ECO:0000256" key="11">
    <source>
        <dbReference type="ARBA" id="ARBA00022982"/>
    </source>
</evidence>
<proteinExistence type="inferred from homology"/>
<dbReference type="GO" id="GO:0051537">
    <property type="term" value="F:2 iron, 2 sulfur cluster binding"/>
    <property type="evidence" value="ECO:0007669"/>
    <property type="project" value="UniProtKB-KW"/>
</dbReference>
<dbReference type="GO" id="GO:0008177">
    <property type="term" value="F:succinate dehydrogenase (quinone) activity"/>
    <property type="evidence" value="ECO:0007669"/>
    <property type="project" value="UniProtKB-EC"/>
</dbReference>
<dbReference type="InterPro" id="IPR001041">
    <property type="entry name" value="2Fe-2S_ferredoxin-type"/>
</dbReference>
<comment type="catalytic activity">
    <reaction evidence="16">
        <text>a quinone + succinate = fumarate + a quinol</text>
        <dbReference type="Rhea" id="RHEA:40523"/>
        <dbReference type="ChEBI" id="CHEBI:24646"/>
        <dbReference type="ChEBI" id="CHEBI:29806"/>
        <dbReference type="ChEBI" id="CHEBI:30031"/>
        <dbReference type="ChEBI" id="CHEBI:132124"/>
        <dbReference type="EC" id="1.3.5.1"/>
    </reaction>
</comment>
<sequence length="282" mass="31235">MLSVSRSLARGLSLARPELCAIRGMATSAGGPTQENAPASQQPKPVVDKSFLVYRWNPDSSEGPKYQEYKVDINACGPMMLDVLLKIKDEQDSTLSLRRSCREGICGSCAMNINGTNGLACLTKVDRDPGQVTRVAPLPHMYVVRDLVVDMSNFYAQYKSIKPYLHKAKPADGKEHRQSKEDRSKLDGLYECILCACCSTSCPSYWWNPDKYLGPAVLLQAYRWIIDSRDEATAERLADVNDQFKLYRCKTIMNCATVCPKGLNPGQAIAKIKQSVAKGEAI</sequence>
<evidence type="ECO:0000259" key="19">
    <source>
        <dbReference type="PROSITE" id="PS51379"/>
    </source>
</evidence>
<dbReference type="NCBIfam" id="NF004616">
    <property type="entry name" value="PRK05950.1"/>
    <property type="match status" value="1"/>
</dbReference>
<dbReference type="EMBL" id="JASFZW010000013">
    <property type="protein sequence ID" value="KAK2075854.1"/>
    <property type="molecule type" value="Genomic_DNA"/>
</dbReference>
<dbReference type="GO" id="GO:0006099">
    <property type="term" value="P:tricarboxylic acid cycle"/>
    <property type="evidence" value="ECO:0007669"/>
    <property type="project" value="UniProtKB-KW"/>
</dbReference>
<comment type="cofactor">
    <cofactor evidence="17">
        <name>[3Fe-4S] cluster</name>
        <dbReference type="ChEBI" id="CHEBI:21137"/>
    </cofactor>
    <text evidence="17">Binds 1 [3Fe-4S] cluster.</text>
</comment>
<comment type="cofactor">
    <cofactor evidence="17">
        <name>[2Fe-2S] cluster</name>
        <dbReference type="ChEBI" id="CHEBI:190135"/>
    </cofactor>
    <text evidence="17">Binds 1 [2Fe-2S] cluster.</text>
</comment>
<dbReference type="InterPro" id="IPR025192">
    <property type="entry name" value="Succ_DH/fum_Rdtase_N"/>
</dbReference>
<keyword evidence="9 17" id="KW-0001">2Fe-2S</keyword>
<keyword evidence="17" id="KW-0472">Membrane</keyword>
<evidence type="ECO:0000256" key="1">
    <source>
        <dbReference type="ARBA" id="ARBA00002787"/>
    </source>
</evidence>
<dbReference type="Pfam" id="PF13183">
    <property type="entry name" value="Fer4_8"/>
    <property type="match status" value="1"/>
</dbReference>
<keyword evidence="17" id="KW-0496">Mitochondrion</keyword>
<keyword evidence="12" id="KW-0560">Oxidoreductase</keyword>
<evidence type="ECO:0000256" key="12">
    <source>
        <dbReference type="ARBA" id="ARBA00023002"/>
    </source>
</evidence>
<keyword evidence="10 17" id="KW-0479">Metal-binding</keyword>
<dbReference type="AlphaFoldDB" id="A0AAD9MG09"/>
<evidence type="ECO:0000256" key="3">
    <source>
        <dbReference type="ARBA" id="ARBA00004788"/>
    </source>
</evidence>
<evidence type="ECO:0000256" key="16">
    <source>
        <dbReference type="ARBA" id="ARBA00049220"/>
    </source>
</evidence>
<comment type="subunit">
    <text evidence="5">Component of complex II composed of eight subunits in plants: four classical SDH subunits SDH1, SDH2, SDH3 and SDH4 (a flavoprotein (FP), an iron-sulfur protein (IP), and a cytochrome b composed of a large and a small subunit.), as well as four subunits unknown in mitochondria from bacteria and heterotrophic eukaryotes.</text>
</comment>
<evidence type="ECO:0000256" key="9">
    <source>
        <dbReference type="ARBA" id="ARBA00022714"/>
    </source>
</evidence>
<comment type="similarity">
    <text evidence="4 17">Belongs to the succinate dehydrogenase/fumarate reductase iron-sulfur protein family.</text>
</comment>
<keyword evidence="13 17" id="KW-0408">Iron</keyword>
<organism evidence="20 21">
    <name type="scientific">Prototheca wickerhamii</name>
    <dbReference type="NCBI Taxonomy" id="3111"/>
    <lineage>
        <taxon>Eukaryota</taxon>
        <taxon>Viridiplantae</taxon>
        <taxon>Chlorophyta</taxon>
        <taxon>core chlorophytes</taxon>
        <taxon>Trebouxiophyceae</taxon>
        <taxon>Chlorellales</taxon>
        <taxon>Chlorellaceae</taxon>
        <taxon>Prototheca</taxon>
    </lineage>
</organism>
<dbReference type="InterPro" id="IPR017896">
    <property type="entry name" value="4Fe4S_Fe-S-bd"/>
</dbReference>
<keyword evidence="15 17" id="KW-0003">3Fe-4S</keyword>
<dbReference type="InterPro" id="IPR009051">
    <property type="entry name" value="Helical_ferredxn"/>
</dbReference>
<keyword evidence="11" id="KW-0249">Electron transport</keyword>
<dbReference type="InterPro" id="IPR036010">
    <property type="entry name" value="2Fe-2S_ferredoxin-like_sf"/>
</dbReference>
<dbReference type="FunFam" id="3.10.20.30:FF:000007">
    <property type="entry name" value="Succinate dehydrogenase [ubiquinone] iron-sulfur subunit, mitochondrial"/>
    <property type="match status" value="1"/>
</dbReference>
<dbReference type="GO" id="GO:0046872">
    <property type="term" value="F:metal ion binding"/>
    <property type="evidence" value="ECO:0007669"/>
    <property type="project" value="UniProtKB-KW"/>
</dbReference>
<evidence type="ECO:0000256" key="7">
    <source>
        <dbReference type="ARBA" id="ARBA00022485"/>
    </source>
</evidence>
<feature type="domain" description="2Fe-2S ferredoxin-type" evidence="18">
    <location>
        <begin position="52"/>
        <end position="139"/>
    </location>
</feature>
<evidence type="ECO:0000259" key="18">
    <source>
        <dbReference type="PROSITE" id="PS51085"/>
    </source>
</evidence>
<evidence type="ECO:0000256" key="15">
    <source>
        <dbReference type="ARBA" id="ARBA00023291"/>
    </source>
</evidence>
<dbReference type="Proteomes" id="UP001255856">
    <property type="component" value="Unassembled WGS sequence"/>
</dbReference>
<evidence type="ECO:0000256" key="2">
    <source>
        <dbReference type="ARBA" id="ARBA00004443"/>
    </source>
</evidence>
<name>A0AAD9MG09_PROWI</name>